<evidence type="ECO:0000256" key="4">
    <source>
        <dbReference type="SAM" id="Coils"/>
    </source>
</evidence>
<dbReference type="SUPFAM" id="SSF52540">
    <property type="entry name" value="P-loop containing nucleoside triphosphate hydrolases"/>
    <property type="match status" value="2"/>
</dbReference>
<evidence type="ECO:0000313" key="8">
    <source>
        <dbReference type="Proteomes" id="UP000266016"/>
    </source>
</evidence>
<dbReference type="Pfam" id="PF13558">
    <property type="entry name" value="SbcC_Walker_B"/>
    <property type="match status" value="1"/>
</dbReference>
<organism evidence="7 8">
    <name type="scientific">Peribacillus asahii</name>
    <dbReference type="NCBI Taxonomy" id="228899"/>
    <lineage>
        <taxon>Bacteria</taxon>
        <taxon>Bacillati</taxon>
        <taxon>Bacillota</taxon>
        <taxon>Bacilli</taxon>
        <taxon>Bacillales</taxon>
        <taxon>Bacillaceae</taxon>
        <taxon>Peribacillus</taxon>
    </lineage>
</organism>
<dbReference type="PANTHER" id="PTHR32114:SF2">
    <property type="entry name" value="ABC TRANSPORTER ABCH.3"/>
    <property type="match status" value="1"/>
</dbReference>
<feature type="coiled-coil region" evidence="4">
    <location>
        <begin position="415"/>
        <end position="507"/>
    </location>
</feature>
<evidence type="ECO:0000256" key="5">
    <source>
        <dbReference type="SAM" id="MobiDB-lite"/>
    </source>
</evidence>
<feature type="coiled-coil region" evidence="4">
    <location>
        <begin position="615"/>
        <end position="652"/>
    </location>
</feature>
<reference evidence="7 8" key="1">
    <citation type="submission" date="2018-08" db="EMBL/GenBank/DDBJ databases">
        <title>Bacillus jemisoniae sp. nov., Bacillus chryseoplanitiae sp. nov., Bacillus resnikiae sp. nov., and Bacillus frankliniae sp. nov., isolated from Viking spacecraft and associated surfaces.</title>
        <authorList>
            <person name="Seuylemezian A."/>
            <person name="Vaishampayan P."/>
        </authorList>
    </citation>
    <scope>NUCLEOTIDE SEQUENCE [LARGE SCALE GENOMIC DNA]</scope>
    <source>
        <strain evidence="7 8">MA001</strain>
    </source>
</reference>
<comment type="caution">
    <text evidence="7">The sequence shown here is derived from an EMBL/GenBank/DDBJ whole genome shotgun (WGS) entry which is preliminary data.</text>
</comment>
<feature type="coiled-coil region" evidence="4">
    <location>
        <begin position="702"/>
        <end position="863"/>
    </location>
</feature>
<protein>
    <recommendedName>
        <fullName evidence="3">Nuclease SbcCD subunit C</fullName>
    </recommendedName>
</protein>
<dbReference type="AlphaFoldDB" id="A0A398AZC9"/>
<feature type="region of interest" description="Disordered" evidence="5">
    <location>
        <begin position="544"/>
        <end position="569"/>
    </location>
</feature>
<dbReference type="Proteomes" id="UP000266016">
    <property type="component" value="Unassembled WGS sequence"/>
</dbReference>
<evidence type="ECO:0000256" key="3">
    <source>
        <dbReference type="ARBA" id="ARBA00013368"/>
    </source>
</evidence>
<keyword evidence="4" id="KW-0175">Coiled coil</keyword>
<name>A0A398AZC9_9BACI</name>
<dbReference type="InterPro" id="IPR027417">
    <property type="entry name" value="P-loop_NTPase"/>
</dbReference>
<sequence>MKPLKLTMQAFGPYANCETIDFTELANRTMFVISGKTGAGKTTIFDGISFAIYGKASGEDRNGSDLRSQFAEEHMITSVSLEFRLRGKTYFIQRSPQQERKKKSGEGTTTIGAKAELYELSVDGDKKLLGANVREVDENIKHIIGIDANQFRQILMIPQGEFRKLLTSESKEKEQILQKLFHTEQYKRIEEKLKEDASFLKRECEKNLQARMDLLKSIIVSDNEELQTAIAAAEPNEQLILPLLADEIAASIQQRDAYNRQLKEKQESRDLLHQEITKAEQVLQLFAEKEKRHHEKEELEAKRTQIEEWKENLKRAQKASLLEKQEQYYLRVGREKQNNEEELKKLAVQADQLAVQHQQLAQIYESELSKAGEREEAMCAVHQLQQLKESVFSFIQLQTDVQQSEEKWKQSIVKREAAEQTLVEKERLVEQILQTKADVEQATLLYAEKEREAEKNEALLTKLTKLSDSLNALKNAEQQKNEQLQQLRNKMELQVQEQQRFAELEEKWRTSQAGLLARTLQAGHACPVCGAEDHPSPAHLLEEMPSEADMKQQKQRVTEREEQKRKKESEFFQAESQFNSLQKRVQEQEEELIEIVPTFERNKLSSYQHDYHEQAARLRLELTQLLQKKQALKHLEAKLLQVKEEVQELKAGLIQWKEVEDQAKTIYIEQKTKLTGLTESLPEQIRTKQAYLLTLNEAIATQKKLQEAFEHAQIALQKAKEQESAIRTEKEIVEKKVTSLQRELDEERTKFSADMTKQGFATYKEYGAAKRTESEIESMEKEIQQYEQQWQTITSLYHDVELKLMGVTRPDLISLQATFKRLNEELELLRHQQNEVTIAQQKNEQIQATLMEMKEQQQEMEERYSIIGHLYEMARGQNPFRITFERYVLAAFLDDILKEANTRLLKMTSGRYQLLRKLDPARRNIQSGLELSVYDQYTSQERHVKTLSGGESFKAALALALGLADVVQNHAGGISLETMFIDEGFGTLDPESLDQAIEALMDIQSSGRLVGIISHVPELKERIDAQLEVVATQKGSRTAFCFSS</sequence>
<dbReference type="Gene3D" id="3.40.50.300">
    <property type="entry name" value="P-loop containing nucleotide triphosphate hydrolases"/>
    <property type="match status" value="2"/>
</dbReference>
<comment type="similarity">
    <text evidence="1">Belongs to the SMC family. SbcC subfamily.</text>
</comment>
<proteinExistence type="inferred from homology"/>
<evidence type="ECO:0000256" key="2">
    <source>
        <dbReference type="ARBA" id="ARBA00011322"/>
    </source>
</evidence>
<dbReference type="Pfam" id="PF13476">
    <property type="entry name" value="AAA_23"/>
    <property type="match status" value="1"/>
</dbReference>
<dbReference type="EMBL" id="QWVS01000041">
    <property type="protein sequence ID" value="RID82841.1"/>
    <property type="molecule type" value="Genomic_DNA"/>
</dbReference>
<feature type="coiled-coil region" evidence="4">
    <location>
        <begin position="248"/>
        <end position="356"/>
    </location>
</feature>
<dbReference type="RefSeq" id="WP_119118373.1">
    <property type="nucleotide sequence ID" value="NZ_QWVS01000041.1"/>
</dbReference>
<evidence type="ECO:0000259" key="6">
    <source>
        <dbReference type="Pfam" id="PF13476"/>
    </source>
</evidence>
<comment type="subunit">
    <text evidence="2">Heterodimer of SbcC and SbcD.</text>
</comment>
<dbReference type="InterPro" id="IPR038729">
    <property type="entry name" value="Rad50/SbcC_AAA"/>
</dbReference>
<gene>
    <name evidence="7" type="ORF">D1953_17070</name>
</gene>
<dbReference type="GO" id="GO:0016887">
    <property type="term" value="F:ATP hydrolysis activity"/>
    <property type="evidence" value="ECO:0007669"/>
    <property type="project" value="InterPro"/>
</dbReference>
<evidence type="ECO:0000256" key="1">
    <source>
        <dbReference type="ARBA" id="ARBA00006930"/>
    </source>
</evidence>
<dbReference type="PANTHER" id="PTHR32114">
    <property type="entry name" value="ABC TRANSPORTER ABCH.3"/>
    <property type="match status" value="1"/>
</dbReference>
<accession>A0A398AZC9</accession>
<keyword evidence="8" id="KW-1185">Reference proteome</keyword>
<dbReference type="GO" id="GO:0006302">
    <property type="term" value="P:double-strand break repair"/>
    <property type="evidence" value="ECO:0007669"/>
    <property type="project" value="InterPro"/>
</dbReference>
<evidence type="ECO:0000313" key="7">
    <source>
        <dbReference type="EMBL" id="RID82841.1"/>
    </source>
</evidence>
<feature type="domain" description="Rad50/SbcC-type AAA" evidence="6">
    <location>
        <begin position="5"/>
        <end position="209"/>
    </location>
</feature>